<accession>A0ABS1IWV2</accession>
<proteinExistence type="predicted"/>
<gene>
    <name evidence="1" type="ORF">JJN12_01035</name>
</gene>
<evidence type="ECO:0000313" key="2">
    <source>
        <dbReference type="Proteomes" id="UP000604730"/>
    </source>
</evidence>
<keyword evidence="2" id="KW-1185">Reference proteome</keyword>
<name>A0ABS1IWV2_9FIRM</name>
<dbReference type="EMBL" id="JAEPRJ010000001">
    <property type="protein sequence ID" value="MBK5896374.1"/>
    <property type="molecule type" value="Genomic_DNA"/>
</dbReference>
<organism evidence="1 2">
    <name type="scientific">Catonella massiliensis</name>
    <dbReference type="NCBI Taxonomy" id="2799636"/>
    <lineage>
        <taxon>Bacteria</taxon>
        <taxon>Bacillati</taxon>
        <taxon>Bacillota</taxon>
        <taxon>Clostridia</taxon>
        <taxon>Lachnospirales</taxon>
        <taxon>Lachnospiraceae</taxon>
        <taxon>Catonella</taxon>
    </lineage>
</organism>
<dbReference type="Proteomes" id="UP000604730">
    <property type="component" value="Unassembled WGS sequence"/>
</dbReference>
<sequence length="78" mass="9071">MANEKLTKEGIEYIIGRLLKNAQETVGEWEKDKSNLFYDGKALAYYEMLDIIKTELDIREQDLKEFGLDVSLEEKLLA</sequence>
<evidence type="ECO:0000313" key="1">
    <source>
        <dbReference type="EMBL" id="MBK5896374.1"/>
    </source>
</evidence>
<reference evidence="1 2" key="1">
    <citation type="submission" date="2021-01" db="EMBL/GenBank/DDBJ databases">
        <title>Isolation and description of Catonella massiliensis sp. nov., a novel Catonella species, isolated from a stable periodontitis subject.</title>
        <authorList>
            <person name="Antezack A."/>
            <person name="Boxberger M."/>
            <person name="La Scola B."/>
            <person name="Monnet-Corti V."/>
        </authorList>
    </citation>
    <scope>NUCLEOTIDE SEQUENCE [LARGE SCALE GENOMIC DNA]</scope>
    <source>
        <strain evidence="1 2">Marseille-Q4567</strain>
    </source>
</reference>
<protein>
    <submittedName>
        <fullName evidence="1">Transposase</fullName>
    </submittedName>
</protein>
<comment type="caution">
    <text evidence="1">The sequence shown here is derived from an EMBL/GenBank/DDBJ whole genome shotgun (WGS) entry which is preliminary data.</text>
</comment>